<organism evidence="1 2">
    <name type="scientific">Enterococcus casseliflavus</name>
    <name type="common">Enterococcus flavescens</name>
    <dbReference type="NCBI Taxonomy" id="37734"/>
    <lineage>
        <taxon>Bacteria</taxon>
        <taxon>Bacillati</taxon>
        <taxon>Bacillota</taxon>
        <taxon>Bacilli</taxon>
        <taxon>Lactobacillales</taxon>
        <taxon>Enterococcaceae</taxon>
        <taxon>Enterococcus</taxon>
    </lineage>
</organism>
<dbReference type="InterPro" id="IPR019292">
    <property type="entry name" value="McrC"/>
</dbReference>
<dbReference type="PANTHER" id="PTHR38733:SF1">
    <property type="entry name" value="TYPE IV METHYL-DIRECTED RESTRICTION ENZYME ECOKMCRBC"/>
    <property type="match status" value="1"/>
</dbReference>
<accession>A0A415ERH8</accession>
<comment type="caution">
    <text evidence="1">The sequence shown here is derived from an EMBL/GenBank/DDBJ whole genome shotgun (WGS) entry which is preliminary data.</text>
</comment>
<sequence length="344" mass="40952">FSNRTINEDYFLRYMLQKVLNYNVIEDSISSSEKMSYYNMLIFLFPYYLEEAMRKGVYKEYVKRQYNNTNISGTIDVARHVRSNIPFIGNVAYRTREFSYDNKLTQLVRHTIEKIQNEYQYILNNNDSIKKYVSLIKQTTTTYSKLKRFEVLQSNIMHPIRHSYYAEYAALQRLCIQILSEEKSGFDSDHQQIHGIIIDISWLWEEYIGKVTGWKHYGRNKELATINLFQNSRRSPRYPDFSVGNLPIDTKYKKNLDTRNDYNQMTTYIHIMNKEKKGKIRGGFIQPTSDVNPEKHGYKKLGILCGFGGEMFTYKFFIPQEASSYSEFLNRIRIVEEELKKEFI</sequence>
<evidence type="ECO:0000313" key="1">
    <source>
        <dbReference type="EMBL" id="RHK05951.1"/>
    </source>
</evidence>
<name>A0A415ERH8_ENTCA</name>
<proteinExistence type="predicted"/>
<gene>
    <name evidence="1" type="ORF">DW084_10535</name>
</gene>
<feature type="non-terminal residue" evidence="1">
    <location>
        <position position="1"/>
    </location>
</feature>
<dbReference type="Proteomes" id="UP000286288">
    <property type="component" value="Unassembled WGS sequence"/>
</dbReference>
<dbReference type="EMBL" id="QRMZ01000013">
    <property type="protein sequence ID" value="RHK05951.1"/>
    <property type="molecule type" value="Genomic_DNA"/>
</dbReference>
<dbReference type="AlphaFoldDB" id="A0A415ERH8"/>
<dbReference type="PANTHER" id="PTHR38733">
    <property type="entry name" value="PROTEIN MCRC"/>
    <property type="match status" value="1"/>
</dbReference>
<protein>
    <submittedName>
        <fullName evidence="1">Guanosine 5'-monophosphate oxidoreductase</fullName>
    </submittedName>
</protein>
<evidence type="ECO:0000313" key="2">
    <source>
        <dbReference type="Proteomes" id="UP000286288"/>
    </source>
</evidence>
<dbReference type="Pfam" id="PF10117">
    <property type="entry name" value="McrBC"/>
    <property type="match status" value="1"/>
</dbReference>
<reference evidence="1 2" key="1">
    <citation type="submission" date="2018-08" db="EMBL/GenBank/DDBJ databases">
        <title>A genome reference for cultivated species of the human gut microbiota.</title>
        <authorList>
            <person name="Zou Y."/>
            <person name="Xue W."/>
            <person name="Luo G."/>
        </authorList>
    </citation>
    <scope>NUCLEOTIDE SEQUENCE [LARGE SCALE GENOMIC DNA]</scope>
    <source>
        <strain evidence="1 2">AF48-16</strain>
    </source>
</reference>